<comment type="similarity">
    <text evidence="2 8">Belongs to the metallo-dependent hydrolases superfamily. ATZ/TRZ family.</text>
</comment>
<comment type="function">
    <text evidence="8">Catalyzes the hydrolytic deamination of guanine, producing xanthine and ammonia.</text>
</comment>
<dbReference type="GO" id="GO:0008270">
    <property type="term" value="F:zinc ion binding"/>
    <property type="evidence" value="ECO:0007669"/>
    <property type="project" value="UniProtKB-UniRule"/>
</dbReference>
<name>A0A4S4A5B8_9HYPH</name>
<dbReference type="Gene3D" id="3.20.20.140">
    <property type="entry name" value="Metal-dependent hydrolases"/>
    <property type="match status" value="1"/>
</dbReference>
<dbReference type="Proteomes" id="UP000310754">
    <property type="component" value="Unassembled WGS sequence"/>
</dbReference>
<dbReference type="AlphaFoldDB" id="A0A4S4A5B8"/>
<evidence type="ECO:0000256" key="2">
    <source>
        <dbReference type="ARBA" id="ARBA00006745"/>
    </source>
</evidence>
<gene>
    <name evidence="10" type="primary">guaD</name>
    <name evidence="10" type="ORF">E6C51_00935</name>
</gene>
<dbReference type="RefSeq" id="WP_190234720.1">
    <property type="nucleotide sequence ID" value="NZ_SSOA01000001.1"/>
</dbReference>
<dbReference type="SUPFAM" id="SSF51556">
    <property type="entry name" value="Metallo-dependent hydrolases"/>
    <property type="match status" value="1"/>
</dbReference>
<evidence type="ECO:0000256" key="7">
    <source>
        <dbReference type="NCBIfam" id="TIGR02967"/>
    </source>
</evidence>
<keyword evidence="6 8" id="KW-0862">Zinc</keyword>
<proteinExistence type="inferred from homology"/>
<dbReference type="PANTHER" id="PTHR11271">
    <property type="entry name" value="GUANINE DEAMINASE"/>
    <property type="match status" value="1"/>
</dbReference>
<evidence type="ECO:0000256" key="3">
    <source>
        <dbReference type="ARBA" id="ARBA00012781"/>
    </source>
</evidence>
<keyword evidence="5 8" id="KW-0378">Hydrolase</keyword>
<dbReference type="GO" id="GO:0006147">
    <property type="term" value="P:guanine catabolic process"/>
    <property type="evidence" value="ECO:0007669"/>
    <property type="project" value="UniProtKB-UniRule"/>
</dbReference>
<dbReference type="UniPathway" id="UPA00603">
    <property type="reaction ID" value="UER00660"/>
</dbReference>
<comment type="pathway">
    <text evidence="1 8">Purine metabolism; guanine degradation; xanthine from guanine: step 1/1.</text>
</comment>
<dbReference type="SUPFAM" id="SSF51338">
    <property type="entry name" value="Composite domain of metallo-dependent hydrolases"/>
    <property type="match status" value="2"/>
</dbReference>
<feature type="domain" description="Amidohydrolase-related" evidence="9">
    <location>
        <begin position="68"/>
        <end position="428"/>
    </location>
</feature>
<dbReference type="Pfam" id="PF01979">
    <property type="entry name" value="Amidohydro_1"/>
    <property type="match status" value="1"/>
</dbReference>
<dbReference type="PANTHER" id="PTHR11271:SF6">
    <property type="entry name" value="GUANINE DEAMINASE"/>
    <property type="match status" value="1"/>
</dbReference>
<evidence type="ECO:0000259" key="9">
    <source>
        <dbReference type="Pfam" id="PF01979"/>
    </source>
</evidence>
<evidence type="ECO:0000256" key="5">
    <source>
        <dbReference type="ARBA" id="ARBA00022801"/>
    </source>
</evidence>
<evidence type="ECO:0000256" key="1">
    <source>
        <dbReference type="ARBA" id="ARBA00004984"/>
    </source>
</evidence>
<dbReference type="InterPro" id="IPR051607">
    <property type="entry name" value="Metallo-dep_hydrolases"/>
</dbReference>
<comment type="cofactor">
    <cofactor evidence="8">
        <name>Zn(2+)</name>
        <dbReference type="ChEBI" id="CHEBI:29105"/>
    </cofactor>
    <text evidence="8">Binds 1 zinc ion per subunit.</text>
</comment>
<accession>A0A4S4A5B8</accession>
<dbReference type="InterPro" id="IPR032466">
    <property type="entry name" value="Metal_Hydrolase"/>
</dbReference>
<dbReference type="EC" id="3.5.4.3" evidence="3 7"/>
<dbReference type="EMBL" id="SSOA01000001">
    <property type="protein sequence ID" value="THF53718.1"/>
    <property type="molecule type" value="Genomic_DNA"/>
</dbReference>
<protein>
    <recommendedName>
        <fullName evidence="3 7">Guanine deaminase</fullName>
        <shortName evidence="8">Guanase</shortName>
        <ecNumber evidence="3 7">3.5.4.3</ecNumber>
    </recommendedName>
    <alternativeName>
        <fullName evidence="8">Guanine aminohydrolase</fullName>
    </alternativeName>
</protein>
<evidence type="ECO:0000313" key="11">
    <source>
        <dbReference type="Proteomes" id="UP000310754"/>
    </source>
</evidence>
<dbReference type="InterPro" id="IPR006680">
    <property type="entry name" value="Amidohydro-rel"/>
</dbReference>
<organism evidence="10 11">
    <name type="scientific">Allorhizobium terrae</name>
    <dbReference type="NCBI Taxonomy" id="1848972"/>
    <lineage>
        <taxon>Bacteria</taxon>
        <taxon>Pseudomonadati</taxon>
        <taxon>Pseudomonadota</taxon>
        <taxon>Alphaproteobacteria</taxon>
        <taxon>Hyphomicrobiales</taxon>
        <taxon>Rhizobiaceae</taxon>
        <taxon>Rhizobium/Agrobacterium group</taxon>
        <taxon>Allorhizobium</taxon>
    </lineage>
</organism>
<dbReference type="InterPro" id="IPR014311">
    <property type="entry name" value="Guanine_deaminase"/>
</dbReference>
<keyword evidence="11" id="KW-1185">Reference proteome</keyword>
<evidence type="ECO:0000256" key="4">
    <source>
        <dbReference type="ARBA" id="ARBA00022723"/>
    </source>
</evidence>
<reference evidence="10 11" key="1">
    <citation type="submission" date="2019-04" db="EMBL/GenBank/DDBJ databases">
        <title>Rhizobium terrae sp. nov., isolated from a paddy soil.</title>
        <authorList>
            <person name="Lin S.-Y."/>
            <person name="Hameed A."/>
            <person name="Huang H.-I."/>
            <person name="Young C.-C."/>
        </authorList>
    </citation>
    <scope>NUCLEOTIDE SEQUENCE [LARGE SCALE GENOMIC DNA]</scope>
    <source>
        <strain evidence="10 11">CC-HIH110</strain>
    </source>
</reference>
<evidence type="ECO:0000256" key="8">
    <source>
        <dbReference type="RuleBase" id="RU366009"/>
    </source>
</evidence>
<evidence type="ECO:0000313" key="10">
    <source>
        <dbReference type="EMBL" id="THF53718.1"/>
    </source>
</evidence>
<dbReference type="GO" id="GO:0005829">
    <property type="term" value="C:cytosol"/>
    <property type="evidence" value="ECO:0007669"/>
    <property type="project" value="TreeGrafter"/>
</dbReference>
<comment type="caution">
    <text evidence="10">The sequence shown here is derived from an EMBL/GenBank/DDBJ whole genome shotgun (WGS) entry which is preliminary data.</text>
</comment>
<dbReference type="Gene3D" id="2.30.40.10">
    <property type="entry name" value="Urease, subunit C, domain 1"/>
    <property type="match status" value="1"/>
</dbReference>
<dbReference type="GO" id="GO:0008892">
    <property type="term" value="F:guanine deaminase activity"/>
    <property type="evidence" value="ECO:0007669"/>
    <property type="project" value="UniProtKB-UniRule"/>
</dbReference>
<evidence type="ECO:0000256" key="6">
    <source>
        <dbReference type="ARBA" id="ARBA00022833"/>
    </source>
</evidence>
<dbReference type="NCBIfam" id="NF006679">
    <property type="entry name" value="PRK09228.1"/>
    <property type="match status" value="1"/>
</dbReference>
<keyword evidence="4 8" id="KW-0479">Metal-binding</keyword>
<dbReference type="NCBIfam" id="TIGR02967">
    <property type="entry name" value="guan_deamin"/>
    <property type="match status" value="1"/>
</dbReference>
<dbReference type="CDD" id="cd01303">
    <property type="entry name" value="GDEase"/>
    <property type="match status" value="1"/>
</dbReference>
<comment type="catalytic activity">
    <reaction evidence="8">
        <text>guanine + H2O + H(+) = xanthine + NH4(+)</text>
        <dbReference type="Rhea" id="RHEA:14665"/>
        <dbReference type="ChEBI" id="CHEBI:15377"/>
        <dbReference type="ChEBI" id="CHEBI:15378"/>
        <dbReference type="ChEBI" id="CHEBI:16235"/>
        <dbReference type="ChEBI" id="CHEBI:17712"/>
        <dbReference type="ChEBI" id="CHEBI:28938"/>
        <dbReference type="EC" id="3.5.4.3"/>
    </reaction>
</comment>
<dbReference type="InterPro" id="IPR011059">
    <property type="entry name" value="Metal-dep_hydrolase_composite"/>
</dbReference>
<sequence length="434" mass="47942">MSELLIRGRLLSFKAAPQHIADTDSYLYESDGAVLVADGLIIASGAYDQVKAQASETASEIDHRPHLIMPGFIDCHVHFPQMQVIGSYAANLLEWLNTYTFPEECRFVETAHAQRIATHFFDQFLRQGTTTAVAYCSVHKTSADAFFAESARRGTRMIAGKVMMDRNAPQGLLDTPQSGYDETRELIESWHGRGRNMVAITPRFAITSTPEQMERTQALAYEFPDLHIQTHLSENREEIEFTASLYPDAIDYTDIYARYGLLGKKTLFGHAIHLSDREADALSDSGSVAVHCPTSNLFLGSGLFPLKAIQRRKKPVRVAVATDIGGGTSYSMFKTMDEAYKIQQLLGERLNPLESYYHMTLGNAEALSLADKIGTLEPGTEADLVVLNASATPAMALKMEAVTTLIEELFLMQTLGDDRVVVETYVAGVASKPQ</sequence>
<dbReference type="FunFam" id="3.20.20.140:FF:000022">
    <property type="entry name" value="Guanine deaminase"/>
    <property type="match status" value="1"/>
</dbReference>